<feature type="signal peptide" evidence="6">
    <location>
        <begin position="1"/>
        <end position="18"/>
    </location>
</feature>
<dbReference type="CDD" id="cd05652">
    <property type="entry name" value="M20_ArgE_DapE-like_fungal"/>
    <property type="match status" value="1"/>
</dbReference>
<comment type="similarity">
    <text evidence="2">Belongs to the peptidase M20A family.</text>
</comment>
<keyword evidence="4" id="KW-0378">Hydrolase</keyword>
<dbReference type="Pfam" id="PF07687">
    <property type="entry name" value="M20_dimer"/>
    <property type="match status" value="1"/>
</dbReference>
<dbReference type="eggNOG" id="KOG2275">
    <property type="taxonomic scope" value="Eukaryota"/>
</dbReference>
<evidence type="ECO:0000256" key="6">
    <source>
        <dbReference type="SAM" id="SignalP"/>
    </source>
</evidence>
<gene>
    <name evidence="8" type="ORF">PCON_09000</name>
</gene>
<protein>
    <submittedName>
        <fullName evidence="8">Similar to Peptidase M20 domain-containing protein C757.05c acc. no. O74916</fullName>
    </submittedName>
</protein>
<dbReference type="InterPro" id="IPR050072">
    <property type="entry name" value="Peptidase_M20A"/>
</dbReference>
<keyword evidence="3" id="KW-0479">Metal-binding</keyword>
<evidence type="ECO:0000313" key="8">
    <source>
        <dbReference type="EMBL" id="CCX30661.1"/>
    </source>
</evidence>
<dbReference type="Gene3D" id="3.40.630.10">
    <property type="entry name" value="Zn peptidases"/>
    <property type="match status" value="1"/>
</dbReference>
<keyword evidence="9" id="KW-1185">Reference proteome</keyword>
<dbReference type="SUPFAM" id="SSF55031">
    <property type="entry name" value="Bacterial exopeptidase dimerisation domain"/>
    <property type="match status" value="1"/>
</dbReference>
<dbReference type="InterPro" id="IPR002933">
    <property type="entry name" value="Peptidase_M20"/>
</dbReference>
<dbReference type="OrthoDB" id="3064516at2759"/>
<dbReference type="Proteomes" id="UP000018144">
    <property type="component" value="Unassembled WGS sequence"/>
</dbReference>
<dbReference type="GO" id="GO:0046872">
    <property type="term" value="F:metal ion binding"/>
    <property type="evidence" value="ECO:0007669"/>
    <property type="project" value="UniProtKB-KW"/>
</dbReference>
<comment type="cofactor">
    <cofactor evidence="1">
        <name>Zn(2+)</name>
        <dbReference type="ChEBI" id="CHEBI:29105"/>
    </cofactor>
</comment>
<evidence type="ECO:0000256" key="2">
    <source>
        <dbReference type="ARBA" id="ARBA00006247"/>
    </source>
</evidence>
<reference evidence="8 9" key="1">
    <citation type="journal article" date="2013" name="PLoS Genet.">
        <title>The genome and development-dependent transcriptomes of Pyronema confluens: a window into fungal evolution.</title>
        <authorList>
            <person name="Traeger S."/>
            <person name="Altegoer F."/>
            <person name="Freitag M."/>
            <person name="Gabaldon T."/>
            <person name="Kempken F."/>
            <person name="Kumar A."/>
            <person name="Marcet-Houben M."/>
            <person name="Poggeler S."/>
            <person name="Stajich J.E."/>
            <person name="Nowrousian M."/>
        </authorList>
    </citation>
    <scope>NUCLEOTIDE SEQUENCE [LARGE SCALE GENOMIC DNA]</scope>
    <source>
        <strain evidence="9">CBS 100304</strain>
        <tissue evidence="8">Vegetative mycelium</tissue>
    </source>
</reference>
<dbReference type="InterPro" id="IPR011650">
    <property type="entry name" value="Peptidase_M20_dimer"/>
</dbReference>
<evidence type="ECO:0000256" key="1">
    <source>
        <dbReference type="ARBA" id="ARBA00001947"/>
    </source>
</evidence>
<proteinExistence type="inferred from homology"/>
<dbReference type="PANTHER" id="PTHR43808:SF8">
    <property type="entry name" value="PEPTIDASE M20 DIMERISATION DOMAIN-CONTAINING PROTEIN"/>
    <property type="match status" value="1"/>
</dbReference>
<dbReference type="Pfam" id="PF01546">
    <property type="entry name" value="Peptidase_M20"/>
    <property type="match status" value="1"/>
</dbReference>
<organism evidence="8 9">
    <name type="scientific">Pyronema omphalodes (strain CBS 100304)</name>
    <name type="common">Pyronema confluens</name>
    <dbReference type="NCBI Taxonomy" id="1076935"/>
    <lineage>
        <taxon>Eukaryota</taxon>
        <taxon>Fungi</taxon>
        <taxon>Dikarya</taxon>
        <taxon>Ascomycota</taxon>
        <taxon>Pezizomycotina</taxon>
        <taxon>Pezizomycetes</taxon>
        <taxon>Pezizales</taxon>
        <taxon>Pyronemataceae</taxon>
        <taxon>Pyronema</taxon>
    </lineage>
</organism>
<dbReference type="PANTHER" id="PTHR43808">
    <property type="entry name" value="ACETYLORNITHINE DEACETYLASE"/>
    <property type="match status" value="1"/>
</dbReference>
<dbReference type="SUPFAM" id="SSF53187">
    <property type="entry name" value="Zn-dependent exopeptidases"/>
    <property type="match status" value="1"/>
</dbReference>
<dbReference type="GO" id="GO:0016787">
    <property type="term" value="F:hydrolase activity"/>
    <property type="evidence" value="ECO:0007669"/>
    <property type="project" value="UniProtKB-KW"/>
</dbReference>
<dbReference type="Gene3D" id="3.30.70.360">
    <property type="match status" value="1"/>
</dbReference>
<dbReference type="STRING" id="1076935.U4LTA4"/>
<accession>U4LTA4</accession>
<evidence type="ECO:0000313" key="9">
    <source>
        <dbReference type="Proteomes" id="UP000018144"/>
    </source>
</evidence>
<name>U4LTA4_PYROM</name>
<dbReference type="OMA" id="HDEEIGC"/>
<feature type="chain" id="PRO_5004651758" evidence="6">
    <location>
        <begin position="19"/>
        <end position="455"/>
    </location>
</feature>
<sequence length="455" mass="48741">MKLTPVLLACALSASTSAYQLPQIPTLSNLASHLPSLPKLPGFLKTLTTDSISASPVLSLHRSLVQIPSVTGEERPVADFLTTYLTSHNFTVESQVVSGDRINLYAYLGTNRTTHTLLTSHIDTVPPFIPYRASHGTIYGRGSNDAKGSVAAMITAVQELLASSTIKEGDVSLLFVVGEEFDGVGMKAANDLGLKWNTVIFGEPTENKLAVGHKGIMLFHVLSSGKASHSGYPQLGINANSQLIQALARLDALELPESDLLGPSTLNIGRIDGGVAVNVIPAHANASVAVRVAGDLDETLSKIKDAVKGVPGIELKFLSQMYGPVELDHEVEGFDTIVCAYGTDVPNLKGDHRKFLYGPGSILTAHGDNEYVLKSDLFDAVNGYKALIKEALWPKKLVPAVVEGEGVFNVGERIEEVKNAVVDKVAEKVAEMERIVVMAPKKAKGRFLKEVEEDL</sequence>
<dbReference type="AlphaFoldDB" id="U4LTA4"/>
<evidence type="ECO:0000256" key="5">
    <source>
        <dbReference type="ARBA" id="ARBA00022833"/>
    </source>
</evidence>
<evidence type="ECO:0000256" key="3">
    <source>
        <dbReference type="ARBA" id="ARBA00022723"/>
    </source>
</evidence>
<evidence type="ECO:0000259" key="7">
    <source>
        <dbReference type="Pfam" id="PF07687"/>
    </source>
</evidence>
<keyword evidence="6" id="KW-0732">Signal</keyword>
<evidence type="ECO:0000256" key="4">
    <source>
        <dbReference type="ARBA" id="ARBA00022801"/>
    </source>
</evidence>
<dbReference type="EMBL" id="HF935464">
    <property type="protein sequence ID" value="CCX30661.1"/>
    <property type="molecule type" value="Genomic_DNA"/>
</dbReference>
<keyword evidence="5" id="KW-0862">Zinc</keyword>
<dbReference type="InterPro" id="IPR036264">
    <property type="entry name" value="Bact_exopeptidase_dim_dom"/>
</dbReference>
<feature type="domain" description="Peptidase M20 dimerisation" evidence="7">
    <location>
        <begin position="211"/>
        <end position="308"/>
    </location>
</feature>